<dbReference type="GO" id="GO:0009288">
    <property type="term" value="C:bacterial-type flagellum"/>
    <property type="evidence" value="ECO:0007669"/>
    <property type="project" value="UniProtKB-SubCell"/>
</dbReference>
<dbReference type="RefSeq" id="WP_094076417.1">
    <property type="nucleotide sequence ID" value="NZ_NBYO01000001.1"/>
</dbReference>
<gene>
    <name evidence="6" type="ORF">B7H23_06075</name>
</gene>
<feature type="domain" description="Flagellin N-terminal" evidence="4">
    <location>
        <begin position="4"/>
        <end position="136"/>
    </location>
</feature>
<dbReference type="GO" id="GO:0005576">
    <property type="term" value="C:extracellular region"/>
    <property type="evidence" value="ECO:0007669"/>
    <property type="project" value="UniProtKB-SubCell"/>
</dbReference>
<keyword evidence="6" id="KW-0282">Flagellum</keyword>
<keyword evidence="6" id="KW-0966">Cell projection</keyword>
<evidence type="ECO:0000313" key="7">
    <source>
        <dbReference type="Proteomes" id="UP000215405"/>
    </source>
</evidence>
<dbReference type="Pfam" id="PF00669">
    <property type="entry name" value="Flagellin_N"/>
    <property type="match status" value="1"/>
</dbReference>
<proteinExistence type="inferred from homology"/>
<sequence>MSSIHTNTAAMTALKSLQMTNSALESTQKNISTGYRVSDASDNAAYWSIATTMRSDNKALSTVNDALGLGAAKVDVAYTAMNSAIDVVDDIKSKLVAAKEPGVDKTKIQSEVEALQEQLKAIAGSASFSSENWLTSNASSGDTKEIVSSFTRDSSGAVSIGTVAVDIHSTKLFDTATVDRTTASATGRGILDSTLADYDHDGDGGATTAALTYTVSIYNLDITSVTDDQLDGMIVGVESALEGITTAAAGLGSTKSRIDMQTKFVGNLMDSIKSGIGKLVDADMTEESTRLQALQTQQQLGIQALSMANSGAQSLLSLFQ</sequence>
<comment type="function">
    <text evidence="3">Flagellin is the subunit protein which polymerizes to form the filaments of bacterial flagella.</text>
</comment>
<dbReference type="InterPro" id="IPR001492">
    <property type="entry name" value="Flagellin"/>
</dbReference>
<reference evidence="7" key="1">
    <citation type="journal article" date="2017" name="Int. J. Syst. Evol. Microbiol.">
        <title>Notoacmeibacter marinus gen. nov., sp. nov., isolated from the gut of a limpet and proposal of Notoacmeibacteraceae fam. nov. in the order Rhizobiales of the class Alphaproteobacteria.</title>
        <authorList>
            <person name="Huang Z."/>
            <person name="Guo F."/>
            <person name="Lai Q."/>
        </authorList>
    </citation>
    <scope>NUCLEOTIDE SEQUENCE [LARGE SCALE GENOMIC DNA]</scope>
    <source>
        <strain evidence="7">XMTR2A4</strain>
    </source>
</reference>
<feature type="domain" description="Flagellin C-terminal" evidence="5">
    <location>
        <begin position="236"/>
        <end position="319"/>
    </location>
</feature>
<comment type="similarity">
    <text evidence="1 3">Belongs to the bacterial flagellin family.</text>
</comment>
<dbReference type="PANTHER" id="PTHR42792:SF2">
    <property type="entry name" value="FLAGELLIN"/>
    <property type="match status" value="1"/>
</dbReference>
<keyword evidence="7" id="KW-1185">Reference proteome</keyword>
<keyword evidence="3" id="KW-0964">Secreted</keyword>
<dbReference type="GO" id="GO:0005198">
    <property type="term" value="F:structural molecule activity"/>
    <property type="evidence" value="ECO:0007669"/>
    <property type="project" value="UniProtKB-UniRule"/>
</dbReference>
<evidence type="ECO:0000259" key="5">
    <source>
        <dbReference type="Pfam" id="PF00700"/>
    </source>
</evidence>
<dbReference type="Pfam" id="PF00700">
    <property type="entry name" value="Flagellin_C"/>
    <property type="match status" value="1"/>
</dbReference>
<comment type="caution">
    <text evidence="6">The sequence shown here is derived from an EMBL/GenBank/DDBJ whole genome shotgun (WGS) entry which is preliminary data.</text>
</comment>
<comment type="subcellular location">
    <subcellularLocation>
        <location evidence="3">Secreted</location>
    </subcellularLocation>
    <subcellularLocation>
        <location evidence="3">Bacterial flagellum</location>
    </subcellularLocation>
</comment>
<dbReference type="NCBIfam" id="NF009329">
    <property type="entry name" value="PRK12687.1"/>
    <property type="match status" value="1"/>
</dbReference>
<dbReference type="InterPro" id="IPR001029">
    <property type="entry name" value="Flagellin_N"/>
</dbReference>
<dbReference type="EMBL" id="NBYO01000001">
    <property type="protein sequence ID" value="OXT02462.1"/>
    <property type="molecule type" value="Genomic_DNA"/>
</dbReference>
<keyword evidence="2 3" id="KW-0975">Bacterial flagellum</keyword>
<protein>
    <recommendedName>
        <fullName evidence="3">Flagellin</fullName>
    </recommendedName>
</protein>
<keyword evidence="6" id="KW-0969">Cilium</keyword>
<dbReference type="SUPFAM" id="SSF64518">
    <property type="entry name" value="Phase 1 flagellin"/>
    <property type="match status" value="1"/>
</dbReference>
<evidence type="ECO:0000256" key="3">
    <source>
        <dbReference type="RuleBase" id="RU362073"/>
    </source>
</evidence>
<evidence type="ECO:0000259" key="4">
    <source>
        <dbReference type="Pfam" id="PF00669"/>
    </source>
</evidence>
<evidence type="ECO:0000313" key="6">
    <source>
        <dbReference type="EMBL" id="OXT02462.1"/>
    </source>
</evidence>
<dbReference type="Proteomes" id="UP000215405">
    <property type="component" value="Unassembled WGS sequence"/>
</dbReference>
<dbReference type="PANTHER" id="PTHR42792">
    <property type="entry name" value="FLAGELLIN"/>
    <property type="match status" value="1"/>
</dbReference>
<accession>A0A231V2R0</accession>
<name>A0A231V2R0_9HYPH</name>
<dbReference type="Gene3D" id="1.20.1330.10">
    <property type="entry name" value="f41 fragment of flagellin, N-terminal domain"/>
    <property type="match status" value="1"/>
</dbReference>
<dbReference type="InterPro" id="IPR046358">
    <property type="entry name" value="Flagellin_C"/>
</dbReference>
<evidence type="ECO:0000256" key="1">
    <source>
        <dbReference type="ARBA" id="ARBA00005709"/>
    </source>
</evidence>
<organism evidence="6 7">
    <name type="scientific">Notoacmeibacter marinus</name>
    <dbReference type="NCBI Taxonomy" id="1876515"/>
    <lineage>
        <taxon>Bacteria</taxon>
        <taxon>Pseudomonadati</taxon>
        <taxon>Pseudomonadota</taxon>
        <taxon>Alphaproteobacteria</taxon>
        <taxon>Hyphomicrobiales</taxon>
        <taxon>Notoacmeibacteraceae</taxon>
        <taxon>Notoacmeibacter</taxon>
    </lineage>
</organism>
<evidence type="ECO:0000256" key="2">
    <source>
        <dbReference type="ARBA" id="ARBA00023143"/>
    </source>
</evidence>
<dbReference type="AlphaFoldDB" id="A0A231V2R0"/>